<feature type="signal peptide" evidence="1">
    <location>
        <begin position="1"/>
        <end position="23"/>
    </location>
</feature>
<dbReference type="InterPro" id="IPR053147">
    <property type="entry name" value="Hsp_HslJ-like"/>
</dbReference>
<dbReference type="InterPro" id="IPR005184">
    <property type="entry name" value="DUF306_Meta_HslJ"/>
</dbReference>
<gene>
    <name evidence="3" type="ORF">H6A60_03870</name>
</gene>
<evidence type="ECO:0000256" key="1">
    <source>
        <dbReference type="SAM" id="SignalP"/>
    </source>
</evidence>
<proteinExistence type="predicted"/>
<dbReference type="RefSeq" id="WP_205102096.1">
    <property type="nucleotide sequence ID" value="NZ_JACJJC010000004.1"/>
</dbReference>
<dbReference type="Gene3D" id="2.40.128.270">
    <property type="match status" value="1"/>
</dbReference>
<sequence>MKKIIAAAAISAALMTGCAQTNAAADGAPAGNAPELAGRTFVWQDAPKSQTMPTIAFAADGRVSGTSGCNRLVGGFTLEGKRIDLSKLGMTRMMCDPDSMKAETAFMGVLANARFATETEKGLILWNEKGESLATLVAK</sequence>
<reference evidence="3 4" key="1">
    <citation type="journal article" date="2021" name="Sci. Rep.">
        <title>The distribution of antibiotic resistance genes in chicken gut microbiota commensals.</title>
        <authorList>
            <person name="Juricova H."/>
            <person name="Matiasovicova J."/>
            <person name="Kubasova T."/>
            <person name="Cejkova D."/>
            <person name="Rychlik I."/>
        </authorList>
    </citation>
    <scope>NUCLEOTIDE SEQUENCE [LARGE SCALE GENOMIC DNA]</scope>
    <source>
        <strain evidence="3 4">An829</strain>
    </source>
</reference>
<evidence type="ECO:0000313" key="4">
    <source>
        <dbReference type="Proteomes" id="UP000715095"/>
    </source>
</evidence>
<comment type="caution">
    <text evidence="3">The sequence shown here is derived from an EMBL/GenBank/DDBJ whole genome shotgun (WGS) entry which is preliminary data.</text>
</comment>
<dbReference type="Proteomes" id="UP000715095">
    <property type="component" value="Unassembled WGS sequence"/>
</dbReference>
<organism evidence="3 4">
    <name type="scientific">Sutterella massiliensis</name>
    <dbReference type="NCBI Taxonomy" id="1816689"/>
    <lineage>
        <taxon>Bacteria</taxon>
        <taxon>Pseudomonadati</taxon>
        <taxon>Pseudomonadota</taxon>
        <taxon>Betaproteobacteria</taxon>
        <taxon>Burkholderiales</taxon>
        <taxon>Sutterellaceae</taxon>
        <taxon>Sutterella</taxon>
    </lineage>
</organism>
<dbReference type="EMBL" id="JACJJC010000004">
    <property type="protein sequence ID" value="MBM6703625.1"/>
    <property type="molecule type" value="Genomic_DNA"/>
</dbReference>
<dbReference type="Pfam" id="PF03724">
    <property type="entry name" value="META"/>
    <property type="match status" value="1"/>
</dbReference>
<dbReference type="PROSITE" id="PS51257">
    <property type="entry name" value="PROKAR_LIPOPROTEIN"/>
    <property type="match status" value="1"/>
</dbReference>
<dbReference type="InterPro" id="IPR038670">
    <property type="entry name" value="HslJ-like_sf"/>
</dbReference>
<dbReference type="PANTHER" id="PTHR35535">
    <property type="entry name" value="HEAT SHOCK PROTEIN HSLJ"/>
    <property type="match status" value="1"/>
</dbReference>
<evidence type="ECO:0000313" key="3">
    <source>
        <dbReference type="EMBL" id="MBM6703625.1"/>
    </source>
</evidence>
<evidence type="ECO:0000259" key="2">
    <source>
        <dbReference type="Pfam" id="PF03724"/>
    </source>
</evidence>
<accession>A0ABS2DQL0</accession>
<name>A0ABS2DQL0_9BURK</name>
<keyword evidence="4" id="KW-1185">Reference proteome</keyword>
<feature type="domain" description="DUF306" evidence="2">
    <location>
        <begin position="46"/>
        <end position="136"/>
    </location>
</feature>
<keyword evidence="1" id="KW-0732">Signal</keyword>
<feature type="chain" id="PRO_5046229599" evidence="1">
    <location>
        <begin position="24"/>
        <end position="139"/>
    </location>
</feature>
<dbReference type="PANTHER" id="PTHR35535:SF2">
    <property type="entry name" value="DUF306 DOMAIN-CONTAINING PROTEIN"/>
    <property type="match status" value="1"/>
</dbReference>
<protein>
    <submittedName>
        <fullName evidence="3">META domain-containing protein</fullName>
    </submittedName>
</protein>